<accession>A0A371X9B1</accession>
<gene>
    <name evidence="2" type="ORF">DY251_16130</name>
</gene>
<name>A0A371X9B1_9HYPH</name>
<keyword evidence="1" id="KW-1133">Transmembrane helix</keyword>
<evidence type="ECO:0000313" key="2">
    <source>
        <dbReference type="EMBL" id="RFC65837.1"/>
    </source>
</evidence>
<keyword evidence="1" id="KW-0812">Transmembrane</keyword>
<feature type="transmembrane region" description="Helical" evidence="1">
    <location>
        <begin position="47"/>
        <end position="68"/>
    </location>
</feature>
<keyword evidence="1" id="KW-0472">Membrane</keyword>
<reference evidence="3" key="1">
    <citation type="submission" date="2018-08" db="EMBL/GenBank/DDBJ databases">
        <authorList>
            <person name="Im W.T."/>
        </authorList>
    </citation>
    <scope>NUCLEOTIDE SEQUENCE [LARGE SCALE GENOMIC DNA]</scope>
    <source>
        <strain evidence="3">LA-28</strain>
    </source>
</reference>
<dbReference type="EMBL" id="QURN01000013">
    <property type="protein sequence ID" value="RFC65837.1"/>
    <property type="molecule type" value="Genomic_DNA"/>
</dbReference>
<dbReference type="AlphaFoldDB" id="A0A371X9B1"/>
<proteinExistence type="predicted"/>
<evidence type="ECO:0000313" key="3">
    <source>
        <dbReference type="Proteomes" id="UP000262379"/>
    </source>
</evidence>
<dbReference type="Proteomes" id="UP000262379">
    <property type="component" value="Unassembled WGS sequence"/>
</dbReference>
<comment type="caution">
    <text evidence="2">The sequence shown here is derived from an EMBL/GenBank/DDBJ whole genome shotgun (WGS) entry which is preliminary data.</text>
</comment>
<protein>
    <submittedName>
        <fullName evidence="2">Uncharacterized protein</fullName>
    </submittedName>
</protein>
<organism evidence="2 3">
    <name type="scientific">Mesorhizobium denitrificans</name>
    <dbReference type="NCBI Taxonomy" id="2294114"/>
    <lineage>
        <taxon>Bacteria</taxon>
        <taxon>Pseudomonadati</taxon>
        <taxon>Pseudomonadota</taxon>
        <taxon>Alphaproteobacteria</taxon>
        <taxon>Hyphomicrobiales</taxon>
        <taxon>Phyllobacteriaceae</taxon>
        <taxon>Mesorhizobium</taxon>
    </lineage>
</organism>
<sequence>MTVQSGIYSPETAARLLRALRTRAWLLVGLSALAIALWSRWDWLAAVGLAPIILAVLPCAVMCALGVCMHRLMPHAKAGSCRTPSELTDRAGDRK</sequence>
<keyword evidence="3" id="KW-1185">Reference proteome</keyword>
<feature type="transmembrane region" description="Helical" evidence="1">
    <location>
        <begin position="24"/>
        <end position="41"/>
    </location>
</feature>
<evidence type="ECO:0000256" key="1">
    <source>
        <dbReference type="SAM" id="Phobius"/>
    </source>
</evidence>